<dbReference type="WBParaSite" id="Pan_g5106.t1">
    <property type="protein sequence ID" value="Pan_g5106.t1"/>
    <property type="gene ID" value="Pan_g5106"/>
</dbReference>
<name>A0A7E4VYS0_PANRE</name>
<dbReference type="AlphaFoldDB" id="A0A7E4VYS0"/>
<dbReference type="Proteomes" id="UP000492821">
    <property type="component" value="Unassembled WGS sequence"/>
</dbReference>
<reference evidence="2" key="2">
    <citation type="submission" date="2020-10" db="UniProtKB">
        <authorList>
            <consortium name="WormBaseParasite"/>
        </authorList>
    </citation>
    <scope>IDENTIFICATION</scope>
</reference>
<keyword evidence="1" id="KW-1185">Reference proteome</keyword>
<sequence>MFAAALTFSFDQLHDRAGVAIFSDTGNGPLSVKLEHVPEYILGEIVTVQYSGSPGIITVRSVPPSNCIVLESNGTPKYALLPRIGPYVFPYVYAYDISVLNNDNEKSWTFHLTTLSLVNDNTGVYVDVWKGDKRKFYQYSAADIQINKVLVFDGTRISIYADNVVRRLYFSVAFYEKEPEDKPGRAIGRASHTILLFATICTALWNYYKFLL</sequence>
<evidence type="ECO:0000313" key="2">
    <source>
        <dbReference type="WBParaSite" id="Pan_g5106.t1"/>
    </source>
</evidence>
<evidence type="ECO:0000313" key="1">
    <source>
        <dbReference type="Proteomes" id="UP000492821"/>
    </source>
</evidence>
<protein>
    <submittedName>
        <fullName evidence="2">LAM_G_DOMAIN domain-containing protein</fullName>
    </submittedName>
</protein>
<accession>A0A7E4VYS0</accession>
<organism evidence="1 2">
    <name type="scientific">Panagrellus redivivus</name>
    <name type="common">Microworm</name>
    <dbReference type="NCBI Taxonomy" id="6233"/>
    <lineage>
        <taxon>Eukaryota</taxon>
        <taxon>Metazoa</taxon>
        <taxon>Ecdysozoa</taxon>
        <taxon>Nematoda</taxon>
        <taxon>Chromadorea</taxon>
        <taxon>Rhabditida</taxon>
        <taxon>Tylenchina</taxon>
        <taxon>Panagrolaimomorpha</taxon>
        <taxon>Panagrolaimoidea</taxon>
        <taxon>Panagrolaimidae</taxon>
        <taxon>Panagrellus</taxon>
    </lineage>
</organism>
<reference evidence="1" key="1">
    <citation type="journal article" date="2013" name="Genetics">
        <title>The draft genome and transcriptome of Panagrellus redivivus are shaped by the harsh demands of a free-living lifestyle.</title>
        <authorList>
            <person name="Srinivasan J."/>
            <person name="Dillman A.R."/>
            <person name="Macchietto M.G."/>
            <person name="Heikkinen L."/>
            <person name="Lakso M."/>
            <person name="Fracchia K.M."/>
            <person name="Antoshechkin I."/>
            <person name="Mortazavi A."/>
            <person name="Wong G."/>
            <person name="Sternberg P.W."/>
        </authorList>
    </citation>
    <scope>NUCLEOTIDE SEQUENCE [LARGE SCALE GENOMIC DNA]</scope>
    <source>
        <strain evidence="1">MT8872</strain>
    </source>
</reference>
<proteinExistence type="predicted"/>